<proteinExistence type="predicted"/>
<dbReference type="Proteomes" id="UP000380829">
    <property type="component" value="Segment"/>
</dbReference>
<sequence length="109" mass="12422">MRMTSTRKKVIDCILHCTEGCDRYSPTADDVSRLTGIQRANARRTLLELESYGVVERVEVASYYSVSRRIDIKRKCTGWNVTGKKPEPIERLKLSQDDADKLINKIFGG</sequence>
<gene>
    <name evidence="1" type="ORF">BFFAFCJP_00036</name>
</gene>
<dbReference type="InterPro" id="IPR036390">
    <property type="entry name" value="WH_DNA-bd_sf"/>
</dbReference>
<dbReference type="SUPFAM" id="SSF46785">
    <property type="entry name" value="Winged helix' DNA-binding domain"/>
    <property type="match status" value="1"/>
</dbReference>
<accession>A0A5P1LYB2</accession>
<evidence type="ECO:0000313" key="2">
    <source>
        <dbReference type="Proteomes" id="UP000380829"/>
    </source>
</evidence>
<reference evidence="1 2" key="1">
    <citation type="journal article" date="2019" name="Front. Microbiol.">
        <title>Natural Occurrence of Escherichia coli-Infecting Bacteriophages in Clinical Samples.</title>
        <authorList>
            <person name="Pacifico C."/>
            <person name="Hilbert M."/>
            <person name="Sofka D."/>
            <person name="Dinhopl N."/>
            <person name="Pap I.-J."/>
            <person name="Aspoeck C."/>
            <person name="Carrico J.A."/>
            <person name="Hilbert F."/>
        </authorList>
    </citation>
    <scope>NUCLEOTIDE SEQUENCE [LARGE SCALE GENOMIC DNA]</scope>
</reference>
<dbReference type="Gene3D" id="1.10.10.10">
    <property type="entry name" value="Winged helix-like DNA-binding domain superfamily/Winged helix DNA-binding domain"/>
    <property type="match status" value="1"/>
</dbReference>
<dbReference type="InterPro" id="IPR036388">
    <property type="entry name" value="WH-like_DNA-bd_sf"/>
</dbReference>
<dbReference type="EMBL" id="MK907230">
    <property type="protein sequence ID" value="QDJ98200.1"/>
    <property type="molecule type" value="Genomic_DNA"/>
</dbReference>
<protein>
    <submittedName>
        <fullName evidence="1">Uncharacterized protein</fullName>
    </submittedName>
</protein>
<organism evidence="1 2">
    <name type="scientific">Escherichia phage vB_EcoS-12397III</name>
    <dbReference type="NCBI Taxonomy" id="2576504"/>
    <lineage>
        <taxon>Viruses</taxon>
        <taxon>Duplodnaviria</taxon>
        <taxon>Heunggongvirae</taxon>
        <taxon>Uroviricota</taxon>
        <taxon>Caudoviricetes</taxon>
        <taxon>Drexlerviridae</taxon>
        <taxon>Braunvirinae</taxon>
        <taxon>Veterinaerplatzvirus</taxon>
        <taxon>Veterinaerplatzvirus vv12210I</taxon>
    </lineage>
</organism>
<name>A0A5P1LYB2_9CAUD</name>
<evidence type="ECO:0000313" key="1">
    <source>
        <dbReference type="EMBL" id="QDJ98200.1"/>
    </source>
</evidence>